<protein>
    <recommendedName>
        <fullName evidence="4">Ig-like domain-containing protein</fullName>
    </recommendedName>
</protein>
<evidence type="ECO:0000256" key="1">
    <source>
        <dbReference type="SAM" id="MobiDB-lite"/>
    </source>
</evidence>
<sequence length="1136" mass="116199">MKRFPVGALVLTTLMACGQMPDQAPTVKAPQQGATVKPLDTVNLGDVKNGTVASGDVTKTKNETGKVRLYIVADDNGKDKIPGCNADASNPVTITLSSSSSVVVVGSPASVDVYGCGDTNYGEVSYKVVSNAKAGESSILTANASGGIKKKDAIGTFTAGSFKVTVTEPKTDTTPPIITPTVSGTQGDNSWYTSDATLTWSVVDNESQYTSTGCDSRTVSSDTSGVTFTCTATSAGGTTEKSVTIKRDATAPVISGENIVNTTWRNTSLSSPEFSASDSGSGLTVSSPAKFTLTASSESASATEPTLVSQTIKDNAGNTATRTLSALIDKTAPTVSANVADTAWRNEDFNADFTASDSLSGLAKASDASFTITVSAQSPSATTPSVVTYTVTDKAGNSTIRQASAMIDKTAPTISDADVVETAWRNTDLSRSFTASDALSGLNTESRSSFTLTASAESANASSPTIITETVTDRAGNSATRIISTLIDKTAPTLSAKRSAKPNGDGWNNTDVTVSFECSDALSGVDGKCPSEQTFGEGANQSATASVSDHAGNIARVTESNINIDKTPPTISASANRNPNGAGWYNADVTVSFTCNDSLSGLSGSCPVSKVLGEGANQSVTASVTDKAGNTASASRGGINVDKTAPVALLTASGTKGNGDWYVGDVSFSTAGSNDALSGLRDCTAIAPLTTDTKGTEVGTTCTDVAGNTAQAKLTVKRDTVAPIISGADITEAAWRNTDLSAAFTASDETSGLANPGDASFTLTASDESTLSALTTVRKTVTDAAGNQAVRVLSAKIDKTAPEVTGAPAAQPDGTNGWYKTDILVNFTCTDALSGCTSAGGTDTVTTEGSNQSTSWTVTDQAGNSRTGSVTGLKLDKTKPVATLTRVTLPNAQGWNNDDVSLKLGCTDNGSGCVSAERLLTVTGEGDNLSLSSTVVDLAGHVSETVMVSGIKIDRTKPTFDPTFPSQILLGVSTSVDPRAGDTLSGILSASCGALDTSSVGTKSVTCTATDNAGNSETKSFSYNVIYDFKGFFQPISMGALNVVKAGSAVPVKFSLGGNQGLDIMSAASSAVTCNSAVPLDSDTPTVAAGNSSLSYDAASGQYVYVWKTDKTWSGCRRLTLTFKDNTKQFVDFKFN</sequence>
<evidence type="ECO:0000313" key="3">
    <source>
        <dbReference type="Proteomes" id="UP000010467"/>
    </source>
</evidence>
<dbReference type="STRING" id="937777.Deipe_1595"/>
<dbReference type="PROSITE" id="PS51257">
    <property type="entry name" value="PROKAR_LIPOPROTEIN"/>
    <property type="match status" value="1"/>
</dbReference>
<dbReference type="eggNOG" id="COG3055">
    <property type="taxonomic scope" value="Bacteria"/>
</dbReference>
<feature type="region of interest" description="Disordered" evidence="1">
    <location>
        <begin position="843"/>
        <end position="869"/>
    </location>
</feature>
<keyword evidence="3" id="KW-1185">Reference proteome</keyword>
<evidence type="ECO:0008006" key="4">
    <source>
        <dbReference type="Google" id="ProtNLM"/>
    </source>
</evidence>
<dbReference type="eggNOG" id="COG1524">
    <property type="taxonomic scope" value="Bacteria"/>
</dbReference>
<dbReference type="Gene3D" id="2.60.40.10">
    <property type="entry name" value="Immunoglobulins"/>
    <property type="match status" value="1"/>
</dbReference>
<dbReference type="eggNOG" id="COG0028">
    <property type="taxonomic scope" value="Bacteria"/>
</dbReference>
<dbReference type="InterPro" id="IPR013783">
    <property type="entry name" value="Ig-like_fold"/>
</dbReference>
<dbReference type="KEGG" id="dpd:Deipe_1595"/>
<gene>
    <name evidence="2" type="ordered locus">Deipe_1595</name>
</gene>
<dbReference type="EMBL" id="CP003382">
    <property type="protein sequence ID" value="AFZ67135.1"/>
    <property type="molecule type" value="Genomic_DNA"/>
</dbReference>
<dbReference type="NCBIfam" id="NF038114">
    <property type="entry name" value="rightmost"/>
    <property type="match status" value="1"/>
</dbReference>
<proteinExistence type="predicted"/>
<accession>L0A2C2</accession>
<dbReference type="OrthoDB" id="73786at2"/>
<organism evidence="2 3">
    <name type="scientific">Deinococcus peraridilitoris (strain DSM 19664 / LMG 22246 / CIP 109416 / KR-200)</name>
    <dbReference type="NCBI Taxonomy" id="937777"/>
    <lineage>
        <taxon>Bacteria</taxon>
        <taxon>Thermotogati</taxon>
        <taxon>Deinococcota</taxon>
        <taxon>Deinococci</taxon>
        <taxon>Deinococcales</taxon>
        <taxon>Deinococcaceae</taxon>
        <taxon>Deinococcus</taxon>
    </lineage>
</organism>
<dbReference type="PATRIC" id="fig|937777.3.peg.1595"/>
<name>L0A2C2_DEIPD</name>
<dbReference type="Proteomes" id="UP000010467">
    <property type="component" value="Chromosome"/>
</dbReference>
<dbReference type="HOGENOM" id="CLU_278353_0_0_0"/>
<reference evidence="3" key="1">
    <citation type="submission" date="2012-03" db="EMBL/GenBank/DDBJ databases">
        <title>Complete sequence of chromosome of Deinococcus peraridilitoris DSM 19664.</title>
        <authorList>
            <person name="Lucas S."/>
            <person name="Copeland A."/>
            <person name="Lapidus A."/>
            <person name="Glavina del Rio T."/>
            <person name="Dalin E."/>
            <person name="Tice H."/>
            <person name="Bruce D."/>
            <person name="Goodwin L."/>
            <person name="Pitluck S."/>
            <person name="Peters L."/>
            <person name="Mikhailova N."/>
            <person name="Lu M."/>
            <person name="Kyrpides N."/>
            <person name="Mavromatis K."/>
            <person name="Ivanova N."/>
            <person name="Brettin T."/>
            <person name="Detter J.C."/>
            <person name="Han C."/>
            <person name="Larimer F."/>
            <person name="Land M."/>
            <person name="Hauser L."/>
            <person name="Markowitz V."/>
            <person name="Cheng J.-F."/>
            <person name="Hugenholtz P."/>
            <person name="Woyke T."/>
            <person name="Wu D."/>
            <person name="Pukall R."/>
            <person name="Steenblock K."/>
            <person name="Brambilla E."/>
            <person name="Klenk H.-P."/>
            <person name="Eisen J.A."/>
        </authorList>
    </citation>
    <scope>NUCLEOTIDE SEQUENCE [LARGE SCALE GENOMIC DNA]</scope>
    <source>
        <strain evidence="3">DSM 19664 / LMG 22246 / CIP 109416 / KR-200</strain>
    </source>
</reference>
<evidence type="ECO:0000313" key="2">
    <source>
        <dbReference type="EMBL" id="AFZ67135.1"/>
    </source>
</evidence>
<dbReference type="AlphaFoldDB" id="L0A2C2"/>
<dbReference type="RefSeq" id="WP_015235443.1">
    <property type="nucleotide sequence ID" value="NC_019793.1"/>
</dbReference>